<gene>
    <name evidence="3" type="ORF">JW613_28460</name>
</gene>
<feature type="transmembrane region" description="Helical" evidence="2">
    <location>
        <begin position="389"/>
        <end position="409"/>
    </location>
</feature>
<reference evidence="3 4" key="1">
    <citation type="submission" date="2021-02" db="EMBL/GenBank/DDBJ databases">
        <title>Streptomyces spirodelae sp. nov., isolated from duckweed.</title>
        <authorList>
            <person name="Saimee Y."/>
            <person name="Duangmal K."/>
        </authorList>
    </citation>
    <scope>NUCLEOTIDE SEQUENCE [LARGE SCALE GENOMIC DNA]</scope>
    <source>
        <strain evidence="3 4">DSM 42105</strain>
    </source>
</reference>
<feature type="compositionally biased region" description="Basic and acidic residues" evidence="1">
    <location>
        <begin position="9"/>
        <end position="23"/>
    </location>
</feature>
<evidence type="ECO:0008006" key="5">
    <source>
        <dbReference type="Google" id="ProtNLM"/>
    </source>
</evidence>
<evidence type="ECO:0000313" key="3">
    <source>
        <dbReference type="EMBL" id="MBO8202194.1"/>
    </source>
</evidence>
<dbReference type="RefSeq" id="WP_209213750.1">
    <property type="nucleotide sequence ID" value="NZ_JAFFZM010000021.1"/>
</dbReference>
<proteinExistence type="predicted"/>
<organism evidence="3 4">
    <name type="scientific">Streptomyces smyrnaeus</name>
    <dbReference type="NCBI Taxonomy" id="1387713"/>
    <lineage>
        <taxon>Bacteria</taxon>
        <taxon>Bacillati</taxon>
        <taxon>Actinomycetota</taxon>
        <taxon>Actinomycetes</taxon>
        <taxon>Kitasatosporales</taxon>
        <taxon>Streptomycetaceae</taxon>
        <taxon>Streptomyces</taxon>
    </lineage>
</organism>
<feature type="transmembrane region" description="Helical" evidence="2">
    <location>
        <begin position="136"/>
        <end position="154"/>
    </location>
</feature>
<dbReference type="EMBL" id="JAFFZM010000021">
    <property type="protein sequence ID" value="MBO8202194.1"/>
    <property type="molecule type" value="Genomic_DNA"/>
</dbReference>
<feature type="transmembrane region" description="Helical" evidence="2">
    <location>
        <begin position="314"/>
        <end position="340"/>
    </location>
</feature>
<keyword evidence="4" id="KW-1185">Reference proteome</keyword>
<dbReference type="GeneID" id="96262561"/>
<feature type="transmembrane region" description="Helical" evidence="2">
    <location>
        <begin position="60"/>
        <end position="84"/>
    </location>
</feature>
<feature type="transmembrane region" description="Helical" evidence="2">
    <location>
        <begin position="476"/>
        <end position="492"/>
    </location>
</feature>
<protein>
    <recommendedName>
        <fullName evidence="5">Integral membrane protein</fullName>
    </recommendedName>
</protein>
<dbReference type="Proteomes" id="UP000721954">
    <property type="component" value="Unassembled WGS sequence"/>
</dbReference>
<feature type="transmembrane region" description="Helical" evidence="2">
    <location>
        <begin position="263"/>
        <end position="294"/>
    </location>
</feature>
<evidence type="ECO:0000256" key="1">
    <source>
        <dbReference type="SAM" id="MobiDB-lite"/>
    </source>
</evidence>
<keyword evidence="2" id="KW-1133">Transmembrane helix</keyword>
<sequence>MPVEPSATRPDRSAPADRPELPARPESSGPSAPGADPAVRGPGRGLRGRGRGRVRGLRGLVPDAGAVAVAGALVAAAVVIGGAIEREHGTLRVHWPPYYAELEPHLGPGTPAALLVAAAVLGYGPALAARLPWRRLLAAAWGASMAWIWSLALVDGWHRGVENQLTSAYEYLQEVDRFGDVGAALRTFTDHILLHSPDNWVPHVAGHPPAAVLTFVGLDRVGLGGGPWASAWVITVGSSAAAAVLVALRALTGEELARRAAPFLVLAPTAVWVGVSADGYFTAVAAWALALLALSARTGERAIRAPRTAALGAGLLFGLTCYLSYGLTLCALLGLTVLALSRTLRPLPWVLAGVAAVAAVFTLAGFNWWEGYQLLTERYYQGAARIRPYSYWVWANLACAVTAVGPAVVAGTRRALVAGTAAGRRAAALLRERHAVGAPRSEGHRSRDRLAVLVLAALLTIAVADLSGMSKAETERIWLPFLTWLLPAAVLLPHRGARYWLAAQAATALAVNHLLLTGW</sequence>
<comment type="caution">
    <text evidence="3">The sequence shown here is derived from an EMBL/GenBank/DDBJ whole genome shotgun (WGS) entry which is preliminary data.</text>
</comment>
<feature type="transmembrane region" description="Helical" evidence="2">
    <location>
        <begin position="347"/>
        <end position="369"/>
    </location>
</feature>
<evidence type="ECO:0000256" key="2">
    <source>
        <dbReference type="SAM" id="Phobius"/>
    </source>
</evidence>
<feature type="transmembrane region" description="Helical" evidence="2">
    <location>
        <begin position="229"/>
        <end position="251"/>
    </location>
</feature>
<evidence type="ECO:0000313" key="4">
    <source>
        <dbReference type="Proteomes" id="UP000721954"/>
    </source>
</evidence>
<feature type="transmembrane region" description="Helical" evidence="2">
    <location>
        <begin position="450"/>
        <end position="470"/>
    </location>
</feature>
<feature type="transmembrane region" description="Helical" evidence="2">
    <location>
        <begin position="104"/>
        <end position="124"/>
    </location>
</feature>
<accession>A0ABS3Y3N0</accession>
<feature type="region of interest" description="Disordered" evidence="1">
    <location>
        <begin position="1"/>
        <end position="52"/>
    </location>
</feature>
<name>A0ABS3Y3N0_9ACTN</name>
<keyword evidence="2" id="KW-0812">Transmembrane</keyword>
<keyword evidence="2" id="KW-0472">Membrane</keyword>